<evidence type="ECO:0000256" key="5">
    <source>
        <dbReference type="HAMAP-Rule" id="MF_00909"/>
    </source>
</evidence>
<feature type="binding site" evidence="5">
    <location>
        <position position="136"/>
    </location>
    <ligand>
        <name>GTP</name>
        <dbReference type="ChEBI" id="CHEBI:37565"/>
    </ligand>
</feature>
<keyword evidence="5 7" id="KW-0131">Cell cycle</keyword>
<feature type="binding site" evidence="5">
    <location>
        <begin position="18"/>
        <end position="22"/>
    </location>
    <ligand>
        <name>GTP</name>
        <dbReference type="ChEBI" id="CHEBI:37565"/>
    </ligand>
</feature>
<feature type="region of interest" description="Disordered" evidence="8">
    <location>
        <begin position="319"/>
        <end position="472"/>
    </location>
</feature>
<feature type="compositionally biased region" description="Low complexity" evidence="8">
    <location>
        <begin position="321"/>
        <end position="346"/>
    </location>
</feature>
<feature type="binding site" evidence="5">
    <location>
        <begin position="105"/>
        <end position="107"/>
    </location>
    <ligand>
        <name>GTP</name>
        <dbReference type="ChEBI" id="CHEBI:37565"/>
    </ligand>
</feature>
<accession>A0ABW4T7S9</accession>
<keyword evidence="5 7" id="KW-0132">Cell division</keyword>
<dbReference type="EMBL" id="JBHUFV010000061">
    <property type="protein sequence ID" value="MFD1937776.1"/>
    <property type="molecule type" value="Genomic_DNA"/>
</dbReference>
<dbReference type="InterPro" id="IPR000158">
    <property type="entry name" value="Cell_div_FtsZ"/>
</dbReference>
<dbReference type="GO" id="GO:0051301">
    <property type="term" value="P:cell division"/>
    <property type="evidence" value="ECO:0007669"/>
    <property type="project" value="UniProtKB-KW"/>
</dbReference>
<dbReference type="PRINTS" id="PR00423">
    <property type="entry name" value="CELLDVISFTSZ"/>
</dbReference>
<evidence type="ECO:0000313" key="11">
    <source>
        <dbReference type="EMBL" id="MFD1937776.1"/>
    </source>
</evidence>
<evidence type="ECO:0000256" key="2">
    <source>
        <dbReference type="ARBA" id="ARBA00022741"/>
    </source>
</evidence>
<dbReference type="InterPro" id="IPR024757">
    <property type="entry name" value="FtsZ_C"/>
</dbReference>
<dbReference type="RefSeq" id="WP_379579258.1">
    <property type="nucleotide sequence ID" value="NZ_JBHUFV010000061.1"/>
</dbReference>
<evidence type="ECO:0000256" key="3">
    <source>
        <dbReference type="ARBA" id="ARBA00023134"/>
    </source>
</evidence>
<evidence type="ECO:0000259" key="9">
    <source>
        <dbReference type="SMART" id="SM00864"/>
    </source>
</evidence>
<feature type="compositionally biased region" description="Acidic residues" evidence="8">
    <location>
        <begin position="459"/>
        <end position="472"/>
    </location>
</feature>
<feature type="domain" description="Tubulin/FtsZ GTPase" evidence="9">
    <location>
        <begin position="10"/>
        <end position="202"/>
    </location>
</feature>
<feature type="binding site" evidence="5">
    <location>
        <position position="140"/>
    </location>
    <ligand>
        <name>GTP</name>
        <dbReference type="ChEBI" id="CHEBI:37565"/>
    </ligand>
</feature>
<dbReference type="PROSITE" id="PS01135">
    <property type="entry name" value="FTSZ_2"/>
    <property type="match status" value="1"/>
</dbReference>
<dbReference type="InterPro" id="IPR020805">
    <property type="entry name" value="Cell_div_FtsZ_CS"/>
</dbReference>
<sequence length="472" mass="49284">MAAPQNYLAVIKVVGIGGGGVNAVNRMIEEGLKGVEFIAINTDAQALLMSDADVKLDVGRELTRGLGAGANPDVGRKAAEDHREEIEEVLKGADMVFVTAGEGGGTGTGGAPVVANIARSLGALTIGVVTRPFSFEGRRRAMQAEAGIETLRDEVDTLIVIPNDRLLSISDRQVSVLDAFKAADQVLLSGVQGITDLITTPGLINLDFADVKSVMSGAGSALMGIGHARGDDRSVAAAEMAVSSPLLEASIDGAHGVLLSIAGGSDLGLFEINEAAQLVSNAAAPDANIIFGTVIDDALGDEVRVTVIAAGFDEVVPADKPALQQPRQQARPAASAAPSASAAAPVRPAPAPAPSVKAEPPRVEPRPEVRPEPQRPEFRPEPRPEPRLEPRLEPRPEPRPEPVRAVETPPPVPAPAPAPVEEPAPPVSIPRPAPEVANPPTPISSRMSEPPRRPRVVFEEQEEELDVPDFLK</sequence>
<evidence type="ECO:0000256" key="8">
    <source>
        <dbReference type="SAM" id="MobiDB-lite"/>
    </source>
</evidence>
<dbReference type="InterPro" id="IPR003008">
    <property type="entry name" value="Tubulin_FtsZ_GTPase"/>
</dbReference>
<feature type="compositionally biased region" description="Basic and acidic residues" evidence="8">
    <location>
        <begin position="359"/>
        <end position="404"/>
    </location>
</feature>
<dbReference type="InterPro" id="IPR008280">
    <property type="entry name" value="Tub_FtsZ_C"/>
</dbReference>
<dbReference type="SMART" id="SM00864">
    <property type="entry name" value="Tubulin"/>
    <property type="match status" value="1"/>
</dbReference>
<keyword evidence="5" id="KW-0963">Cytoplasm</keyword>
<evidence type="ECO:0000313" key="12">
    <source>
        <dbReference type="Proteomes" id="UP001597368"/>
    </source>
</evidence>
<dbReference type="HAMAP" id="MF_00909">
    <property type="entry name" value="FtsZ"/>
    <property type="match status" value="1"/>
</dbReference>
<dbReference type="Gene3D" id="3.30.1330.20">
    <property type="entry name" value="Tubulin/FtsZ, C-terminal domain"/>
    <property type="match status" value="1"/>
</dbReference>
<dbReference type="Pfam" id="PF00091">
    <property type="entry name" value="Tubulin"/>
    <property type="match status" value="1"/>
</dbReference>
<comment type="subcellular location">
    <subcellularLocation>
        <location evidence="5">Cytoplasm</location>
    </subcellularLocation>
    <text evidence="5">Assembles at midcell at the inner surface of the cytoplasmic membrane.</text>
</comment>
<comment type="similarity">
    <text evidence="1 5 7">Belongs to the FtsZ family.</text>
</comment>
<feature type="binding site" evidence="5">
    <location>
        <position position="184"/>
    </location>
    <ligand>
        <name>GTP</name>
        <dbReference type="ChEBI" id="CHEBI:37565"/>
    </ligand>
</feature>
<feature type="domain" description="Tubulin/FtsZ 2-layer sandwich" evidence="10">
    <location>
        <begin position="204"/>
        <end position="321"/>
    </location>
</feature>
<comment type="caution">
    <text evidence="11">The sequence shown here is derived from an EMBL/GenBank/DDBJ whole genome shotgun (WGS) entry which is preliminary data.</text>
</comment>
<keyword evidence="2 5" id="KW-0547">Nucleotide-binding</keyword>
<protein>
    <recommendedName>
        <fullName evidence="5 6">Cell division protein FtsZ</fullName>
    </recommendedName>
</protein>
<organism evidence="11 12">
    <name type="scientific">Nonomuraea mangrovi</name>
    <dbReference type="NCBI Taxonomy" id="2316207"/>
    <lineage>
        <taxon>Bacteria</taxon>
        <taxon>Bacillati</taxon>
        <taxon>Actinomycetota</taxon>
        <taxon>Actinomycetes</taxon>
        <taxon>Streptosporangiales</taxon>
        <taxon>Streptosporangiaceae</taxon>
        <taxon>Nonomuraea</taxon>
    </lineage>
</organism>
<dbReference type="PROSITE" id="PS01134">
    <property type="entry name" value="FTSZ_1"/>
    <property type="match status" value="1"/>
</dbReference>
<gene>
    <name evidence="5 11" type="primary">ftsZ</name>
    <name evidence="11" type="ORF">ACFSKW_40535</name>
</gene>
<keyword evidence="12" id="KW-1185">Reference proteome</keyword>
<dbReference type="InterPro" id="IPR045061">
    <property type="entry name" value="FtsZ/CetZ"/>
</dbReference>
<evidence type="ECO:0000256" key="7">
    <source>
        <dbReference type="RuleBase" id="RU000631"/>
    </source>
</evidence>
<dbReference type="PANTHER" id="PTHR30314">
    <property type="entry name" value="CELL DIVISION PROTEIN FTSZ-RELATED"/>
    <property type="match status" value="1"/>
</dbReference>
<dbReference type="SMART" id="SM00865">
    <property type="entry name" value="Tubulin_C"/>
    <property type="match status" value="1"/>
</dbReference>
<comment type="function">
    <text evidence="5 7">Essential cell division protein that forms a contractile ring structure (Z ring) at the future cell division site. The regulation of the ring assembly controls the timing and the location of cell division. One of the functions of the FtsZ ring is to recruit other cell division proteins to the septum to produce a new cell wall between the dividing cells. Binds GTP and shows GTPase activity.</text>
</comment>
<dbReference type="CDD" id="cd02201">
    <property type="entry name" value="FtsZ_type1"/>
    <property type="match status" value="1"/>
</dbReference>
<evidence type="ECO:0000256" key="4">
    <source>
        <dbReference type="ARBA" id="ARBA00023210"/>
    </source>
</evidence>
<reference evidence="12" key="1">
    <citation type="journal article" date="2019" name="Int. J. Syst. Evol. Microbiol.">
        <title>The Global Catalogue of Microorganisms (GCM) 10K type strain sequencing project: providing services to taxonomists for standard genome sequencing and annotation.</title>
        <authorList>
            <consortium name="The Broad Institute Genomics Platform"/>
            <consortium name="The Broad Institute Genome Sequencing Center for Infectious Disease"/>
            <person name="Wu L."/>
            <person name="Ma J."/>
        </authorList>
    </citation>
    <scope>NUCLEOTIDE SEQUENCE [LARGE SCALE GENOMIC DNA]</scope>
    <source>
        <strain evidence="12">ICMP 6774ER</strain>
    </source>
</reference>
<dbReference type="Proteomes" id="UP001597368">
    <property type="component" value="Unassembled WGS sequence"/>
</dbReference>
<feature type="compositionally biased region" description="Pro residues" evidence="8">
    <location>
        <begin position="408"/>
        <end position="442"/>
    </location>
</feature>
<dbReference type="PANTHER" id="PTHR30314:SF3">
    <property type="entry name" value="MITOCHONDRIAL DIVISION PROTEIN FSZA"/>
    <property type="match status" value="1"/>
</dbReference>
<evidence type="ECO:0000256" key="6">
    <source>
        <dbReference type="NCBIfam" id="TIGR00065"/>
    </source>
</evidence>
<comment type="subunit">
    <text evidence="5">Homodimer. Polymerizes to form a dynamic ring structure in a strictly GTP-dependent manner. Interacts directly with several other division proteins.</text>
</comment>
<dbReference type="SUPFAM" id="SSF55307">
    <property type="entry name" value="Tubulin C-terminal domain-like"/>
    <property type="match status" value="1"/>
</dbReference>
<dbReference type="Pfam" id="PF12327">
    <property type="entry name" value="FtsZ_C"/>
    <property type="match status" value="1"/>
</dbReference>
<dbReference type="NCBIfam" id="TIGR00065">
    <property type="entry name" value="ftsZ"/>
    <property type="match status" value="1"/>
</dbReference>
<dbReference type="InterPro" id="IPR037103">
    <property type="entry name" value="Tubulin/FtsZ-like_C"/>
</dbReference>
<dbReference type="SUPFAM" id="SSF52490">
    <property type="entry name" value="Tubulin nucleotide-binding domain-like"/>
    <property type="match status" value="1"/>
</dbReference>
<evidence type="ECO:0000256" key="1">
    <source>
        <dbReference type="ARBA" id="ARBA00009690"/>
    </source>
</evidence>
<evidence type="ECO:0000259" key="10">
    <source>
        <dbReference type="SMART" id="SM00865"/>
    </source>
</evidence>
<keyword evidence="3 5" id="KW-0342">GTP-binding</keyword>
<dbReference type="Gene3D" id="3.40.50.1440">
    <property type="entry name" value="Tubulin/FtsZ, GTPase domain"/>
    <property type="match status" value="1"/>
</dbReference>
<proteinExistence type="inferred from homology"/>
<dbReference type="InterPro" id="IPR018316">
    <property type="entry name" value="Tubulin/FtsZ_2-layer-sand-dom"/>
</dbReference>
<keyword evidence="4 5" id="KW-0717">Septation</keyword>
<feature type="compositionally biased region" description="Basic and acidic residues" evidence="8">
    <location>
        <begin position="449"/>
        <end position="458"/>
    </location>
</feature>
<name>A0ABW4T7S9_9ACTN</name>
<dbReference type="InterPro" id="IPR036525">
    <property type="entry name" value="Tubulin/FtsZ_GTPase_sf"/>
</dbReference>